<protein>
    <recommendedName>
        <fullName evidence="2">HNH nuclease domain-containing protein</fullName>
    </recommendedName>
</protein>
<dbReference type="OMA" id="WITALEI"/>
<name>R7SGA4_FOMME</name>
<dbReference type="eggNOG" id="ENOG502R18Z">
    <property type="taxonomic scope" value="Eukaryota"/>
</dbReference>
<dbReference type="OrthoDB" id="3269637at2759"/>
<feature type="domain" description="HNH nuclease" evidence="2">
    <location>
        <begin position="146"/>
        <end position="211"/>
    </location>
</feature>
<reference evidence="4" key="1">
    <citation type="journal article" date="2012" name="Science">
        <title>The Paleozoic origin of enzymatic lignin decomposition reconstructed from 31 fungal genomes.</title>
        <authorList>
            <person name="Floudas D."/>
            <person name="Binder M."/>
            <person name="Riley R."/>
            <person name="Barry K."/>
            <person name="Blanchette R.A."/>
            <person name="Henrissat B."/>
            <person name="Martinez A.T."/>
            <person name="Otillar R."/>
            <person name="Spatafora J.W."/>
            <person name="Yadav J.S."/>
            <person name="Aerts A."/>
            <person name="Benoit I."/>
            <person name="Boyd A."/>
            <person name="Carlson A."/>
            <person name="Copeland A."/>
            <person name="Coutinho P.M."/>
            <person name="de Vries R.P."/>
            <person name="Ferreira P."/>
            <person name="Findley K."/>
            <person name="Foster B."/>
            <person name="Gaskell J."/>
            <person name="Glotzer D."/>
            <person name="Gorecki P."/>
            <person name="Heitman J."/>
            <person name="Hesse C."/>
            <person name="Hori C."/>
            <person name="Igarashi K."/>
            <person name="Jurgens J.A."/>
            <person name="Kallen N."/>
            <person name="Kersten P."/>
            <person name="Kohler A."/>
            <person name="Kuees U."/>
            <person name="Kumar T.K.A."/>
            <person name="Kuo A."/>
            <person name="LaButti K."/>
            <person name="Larrondo L.F."/>
            <person name="Lindquist E."/>
            <person name="Ling A."/>
            <person name="Lombard V."/>
            <person name="Lucas S."/>
            <person name="Lundell T."/>
            <person name="Martin R."/>
            <person name="McLaughlin D.J."/>
            <person name="Morgenstern I."/>
            <person name="Morin E."/>
            <person name="Murat C."/>
            <person name="Nagy L.G."/>
            <person name="Nolan M."/>
            <person name="Ohm R.A."/>
            <person name="Patyshakuliyeva A."/>
            <person name="Rokas A."/>
            <person name="Ruiz-Duenas F.J."/>
            <person name="Sabat G."/>
            <person name="Salamov A."/>
            <person name="Samejima M."/>
            <person name="Schmutz J."/>
            <person name="Slot J.C."/>
            <person name="St John F."/>
            <person name="Stenlid J."/>
            <person name="Sun H."/>
            <person name="Sun S."/>
            <person name="Syed K."/>
            <person name="Tsang A."/>
            <person name="Wiebenga A."/>
            <person name="Young D."/>
            <person name="Pisabarro A."/>
            <person name="Eastwood D.C."/>
            <person name="Martin F."/>
            <person name="Cullen D."/>
            <person name="Grigoriev I.V."/>
            <person name="Hibbett D.S."/>
        </authorList>
    </citation>
    <scope>NUCLEOTIDE SEQUENCE [LARGE SCALE GENOMIC DNA]</scope>
    <source>
        <strain evidence="4">MF3/22</strain>
    </source>
</reference>
<proteinExistence type="predicted"/>
<dbReference type="EMBL" id="JH718367">
    <property type="protein sequence ID" value="EJC97470.1"/>
    <property type="molecule type" value="Genomic_DNA"/>
</dbReference>
<evidence type="ECO:0000313" key="4">
    <source>
        <dbReference type="Proteomes" id="UP000053630"/>
    </source>
</evidence>
<sequence>MDVAPGAQNNAPQASSSSLDNVSDDTRVWLWYMSVGGNADPPKSLLHIPHKRMELYSLKPRKWLLYLASVILGIDGTLRFLNGDEDFTEGEMDEDVGPGDRYVFCFDGEARFLDYLLRGTRHDRSSSTSTRSRVVPNELKEYYGGCPFSLVPAELCDVSHLIPFTKGDDYLHRLLATRGEPDDAMSIDDYQNQIVMYKGLHGAFDIKRIAFLKTPNKFLKTNDVPGGENALPNIYRVTLHSFMEDEGVRDTLHHNAHSSLTRGSGSRNLHARGDTVGEYLPRDILLDLTYASTVFFNFGTPEANEMLKKNAERDYYPGGIVKRGEDREGKAEKEQRKRKYEGENQGRSERVVRRSRSGNNDGDHADGNGRQFDFWDGFYAMQLMIHGIRPEDIEAEEERRRRETEELNAQRIARWRKTVDESPI</sequence>
<dbReference type="Pfam" id="PF13391">
    <property type="entry name" value="HNH_2"/>
    <property type="match status" value="1"/>
</dbReference>
<dbReference type="AlphaFoldDB" id="R7SGA4"/>
<feature type="region of interest" description="Disordered" evidence="1">
    <location>
        <begin position="1"/>
        <end position="21"/>
    </location>
</feature>
<dbReference type="RefSeq" id="XP_007272267.1">
    <property type="nucleotide sequence ID" value="XM_007272205.1"/>
</dbReference>
<dbReference type="KEGG" id="fme:FOMMEDRAFT_171643"/>
<keyword evidence="4" id="KW-1185">Reference proteome</keyword>
<dbReference type="Proteomes" id="UP000053630">
    <property type="component" value="Unassembled WGS sequence"/>
</dbReference>
<feature type="region of interest" description="Disordered" evidence="1">
    <location>
        <begin position="317"/>
        <end position="368"/>
    </location>
</feature>
<feature type="compositionally biased region" description="Basic and acidic residues" evidence="1">
    <location>
        <begin position="322"/>
        <end position="352"/>
    </location>
</feature>
<organism evidence="3 4">
    <name type="scientific">Fomitiporia mediterranea (strain MF3/22)</name>
    <name type="common">Grapevine white-rot fungus</name>
    <dbReference type="NCBI Taxonomy" id="694068"/>
    <lineage>
        <taxon>Eukaryota</taxon>
        <taxon>Fungi</taxon>
        <taxon>Dikarya</taxon>
        <taxon>Basidiomycota</taxon>
        <taxon>Agaricomycotina</taxon>
        <taxon>Agaricomycetes</taxon>
        <taxon>Hymenochaetales</taxon>
        <taxon>Hymenochaetaceae</taxon>
        <taxon>Fomitiporia</taxon>
    </lineage>
</organism>
<dbReference type="GeneID" id="18677366"/>
<accession>R7SGA4</accession>
<gene>
    <name evidence="3" type="ORF">FOMMEDRAFT_171643</name>
</gene>
<dbReference type="InterPro" id="IPR003615">
    <property type="entry name" value="HNH_nuc"/>
</dbReference>
<evidence type="ECO:0000259" key="2">
    <source>
        <dbReference type="Pfam" id="PF13391"/>
    </source>
</evidence>
<evidence type="ECO:0000313" key="3">
    <source>
        <dbReference type="EMBL" id="EJC97470.1"/>
    </source>
</evidence>
<evidence type="ECO:0000256" key="1">
    <source>
        <dbReference type="SAM" id="MobiDB-lite"/>
    </source>
</evidence>